<comment type="subcellular location">
    <subcellularLocation>
        <location evidence="1">Periplasm</location>
    </subcellularLocation>
</comment>
<proteinExistence type="inferred from homology"/>
<feature type="signal peptide" evidence="6">
    <location>
        <begin position="1"/>
        <end position="26"/>
    </location>
</feature>
<dbReference type="PANTHER" id="PTHR38102">
    <property type="entry name" value="PERIPLASMIC CHAPERONE SPY"/>
    <property type="match status" value="1"/>
</dbReference>
<evidence type="ECO:0000256" key="6">
    <source>
        <dbReference type="SAM" id="SignalP"/>
    </source>
</evidence>
<evidence type="ECO:0000313" key="8">
    <source>
        <dbReference type="Proteomes" id="UP000286806"/>
    </source>
</evidence>
<gene>
    <name evidence="7" type="ORF">SFMTTN_0485</name>
</gene>
<dbReference type="GO" id="GO:0051082">
    <property type="term" value="F:unfolded protein binding"/>
    <property type="evidence" value="ECO:0007669"/>
    <property type="project" value="TreeGrafter"/>
</dbReference>
<evidence type="ECO:0000256" key="4">
    <source>
        <dbReference type="ARBA" id="ARBA00022764"/>
    </source>
</evidence>
<dbReference type="PANTHER" id="PTHR38102:SF1">
    <property type="entry name" value="PERIPLASMIC CHAPERONE SPY"/>
    <property type="match status" value="1"/>
</dbReference>
<dbReference type="AlphaFoldDB" id="A0A401JAU6"/>
<dbReference type="Proteomes" id="UP000286806">
    <property type="component" value="Unassembled WGS sequence"/>
</dbReference>
<reference evidence="7 8" key="1">
    <citation type="journal article" date="2019" name="Front. Microbiol.">
        <title>Genomes of Neutrophilic Sulfur-Oxidizing Chemolithoautotrophs Representing 9 Proteobacterial Species From 8 Genera.</title>
        <authorList>
            <person name="Watanabe T."/>
            <person name="Kojima H."/>
            <person name="Umezawa K."/>
            <person name="Hori C."/>
            <person name="Takasuka T.E."/>
            <person name="Kato Y."/>
            <person name="Fukui M."/>
        </authorList>
    </citation>
    <scope>NUCLEOTIDE SEQUENCE [LARGE SCALE GENOMIC DNA]</scope>
    <source>
        <strain evidence="7 8">TTN</strain>
    </source>
</reference>
<evidence type="ECO:0000313" key="7">
    <source>
        <dbReference type="EMBL" id="GBL44684.1"/>
    </source>
</evidence>
<evidence type="ECO:0000256" key="3">
    <source>
        <dbReference type="ARBA" id="ARBA00022729"/>
    </source>
</evidence>
<dbReference type="Pfam" id="PF07813">
    <property type="entry name" value="LTXXQ"/>
    <property type="match status" value="1"/>
</dbReference>
<evidence type="ECO:0000256" key="1">
    <source>
        <dbReference type="ARBA" id="ARBA00004418"/>
    </source>
</evidence>
<protein>
    <recommendedName>
        <fullName evidence="9">Periplasmic heavy metal sensor</fullName>
    </recommendedName>
</protein>
<dbReference type="EMBL" id="BGOW01000002">
    <property type="protein sequence ID" value="GBL44684.1"/>
    <property type="molecule type" value="Genomic_DNA"/>
</dbReference>
<feature type="compositionally biased region" description="Polar residues" evidence="5">
    <location>
        <begin position="156"/>
        <end position="166"/>
    </location>
</feature>
<accession>A0A401JAU6</accession>
<comment type="caution">
    <text evidence="7">The sequence shown here is derived from an EMBL/GenBank/DDBJ whole genome shotgun (WGS) entry which is preliminary data.</text>
</comment>
<keyword evidence="3 6" id="KW-0732">Signal</keyword>
<name>A0A401JAU6_9PROT</name>
<dbReference type="Gene3D" id="1.20.120.1490">
    <property type="match status" value="1"/>
</dbReference>
<sequence>MMKKDTLTILMTTLLAGMLEATSVYANQLAGGKGQAGGCHHAYQHTRESQIYRIGKRLSLTKDQRTAVRAIVEQHRPQMRALRDAQIENRQQLMALSAMGNSDADQVRALADAQGKTIADMIVLRAQMRSEINDILTEEQRKKLLRARENRGHQPGNKQSAESSGATPAEVAAEHLSLLIEVHRSVL</sequence>
<comment type="similarity">
    <text evidence="2">Belongs to the CpxP/Spy family.</text>
</comment>
<organism evidence="7 8">
    <name type="scientific">Sulfuriferula multivorans</name>
    <dbReference type="NCBI Taxonomy" id="1559896"/>
    <lineage>
        <taxon>Bacteria</taxon>
        <taxon>Pseudomonadati</taxon>
        <taxon>Pseudomonadota</taxon>
        <taxon>Betaproteobacteria</taxon>
        <taxon>Nitrosomonadales</taxon>
        <taxon>Sulfuricellaceae</taxon>
        <taxon>Sulfuriferula</taxon>
    </lineage>
</organism>
<dbReference type="CDD" id="cd09916">
    <property type="entry name" value="CpxP_like"/>
    <property type="match status" value="1"/>
</dbReference>
<dbReference type="RefSeq" id="WP_189836246.1">
    <property type="nucleotide sequence ID" value="NZ_BGOW01000002.1"/>
</dbReference>
<feature type="region of interest" description="Disordered" evidence="5">
    <location>
        <begin position="148"/>
        <end position="168"/>
    </location>
</feature>
<dbReference type="GO" id="GO:0030288">
    <property type="term" value="C:outer membrane-bounded periplasmic space"/>
    <property type="evidence" value="ECO:0007669"/>
    <property type="project" value="TreeGrafter"/>
</dbReference>
<dbReference type="InterPro" id="IPR052211">
    <property type="entry name" value="Cpx_auxiliary_protein"/>
</dbReference>
<dbReference type="InterPro" id="IPR012899">
    <property type="entry name" value="LTXXQ"/>
</dbReference>
<feature type="chain" id="PRO_5019229705" description="Periplasmic heavy metal sensor" evidence="6">
    <location>
        <begin position="27"/>
        <end position="187"/>
    </location>
</feature>
<evidence type="ECO:0000256" key="2">
    <source>
        <dbReference type="ARBA" id="ARBA00008441"/>
    </source>
</evidence>
<keyword evidence="8" id="KW-1185">Reference proteome</keyword>
<evidence type="ECO:0000256" key="5">
    <source>
        <dbReference type="SAM" id="MobiDB-lite"/>
    </source>
</evidence>
<evidence type="ECO:0008006" key="9">
    <source>
        <dbReference type="Google" id="ProtNLM"/>
    </source>
</evidence>
<keyword evidence="4" id="KW-0574">Periplasm</keyword>